<comment type="caution">
    <text evidence="1">The sequence shown here is derived from an EMBL/GenBank/DDBJ whole genome shotgun (WGS) entry which is preliminary data.</text>
</comment>
<gene>
    <name evidence="1" type="ORF">C8D90_101391</name>
</gene>
<dbReference type="InterPro" id="IPR035093">
    <property type="entry name" value="RelE/ParE_toxin_dom_sf"/>
</dbReference>
<evidence type="ECO:0000313" key="1">
    <source>
        <dbReference type="EMBL" id="RDK96954.1"/>
    </source>
</evidence>
<organism evidence="1 2">
    <name type="scientific">Enterobacillus tribolii</name>
    <dbReference type="NCBI Taxonomy" id="1487935"/>
    <lineage>
        <taxon>Bacteria</taxon>
        <taxon>Pseudomonadati</taxon>
        <taxon>Pseudomonadota</taxon>
        <taxon>Gammaproteobacteria</taxon>
        <taxon>Enterobacterales</taxon>
        <taxon>Hafniaceae</taxon>
        <taxon>Enterobacillus</taxon>
    </lineage>
</organism>
<reference evidence="1 2" key="1">
    <citation type="submission" date="2018-07" db="EMBL/GenBank/DDBJ databases">
        <title>Genomic Encyclopedia of Type Strains, Phase IV (KMG-IV): sequencing the most valuable type-strain genomes for metagenomic binning, comparative biology and taxonomic classification.</title>
        <authorList>
            <person name="Goeker M."/>
        </authorList>
    </citation>
    <scope>NUCLEOTIDE SEQUENCE [LARGE SCALE GENOMIC DNA]</scope>
    <source>
        <strain evidence="1 2">DSM 103736</strain>
    </source>
</reference>
<dbReference type="AlphaFoldDB" id="A0A370R3E0"/>
<dbReference type="InterPro" id="IPR007711">
    <property type="entry name" value="HigB-1"/>
</dbReference>
<evidence type="ECO:0000313" key="2">
    <source>
        <dbReference type="Proteomes" id="UP000254848"/>
    </source>
</evidence>
<accession>A0A370R3E0</accession>
<dbReference type="PANTHER" id="PTHR40266:SF2">
    <property type="entry name" value="TOXIN HIGB-1"/>
    <property type="match status" value="1"/>
</dbReference>
<dbReference type="PANTHER" id="PTHR40266">
    <property type="entry name" value="TOXIN HIGB-1"/>
    <property type="match status" value="1"/>
</dbReference>
<proteinExistence type="predicted"/>
<protein>
    <submittedName>
        <fullName evidence="1">Proteic killer suppression protein</fullName>
    </submittedName>
</protein>
<keyword evidence="2" id="KW-1185">Reference proteome</keyword>
<dbReference type="EMBL" id="QRAP01000001">
    <property type="protein sequence ID" value="RDK96954.1"/>
    <property type="molecule type" value="Genomic_DNA"/>
</dbReference>
<name>A0A370R3E0_9GAMM</name>
<sequence>MLRVAGHSGKVLLVPQRGAIAVIKSWQHKGLQLFFETGCVAKIQPEHAKKLRERLWVIDVAEKIEDIGFNGYRLHPLKGERAGIWSVMVSGNWRLTFEFRDGNAHILNYEDYH</sequence>
<dbReference type="Pfam" id="PF05015">
    <property type="entry name" value="HigB-like_toxin"/>
    <property type="match status" value="1"/>
</dbReference>
<dbReference type="Proteomes" id="UP000254848">
    <property type="component" value="Unassembled WGS sequence"/>
</dbReference>
<dbReference type="Gene3D" id="3.30.2310.20">
    <property type="entry name" value="RelE-like"/>
    <property type="match status" value="1"/>
</dbReference>
<dbReference type="SUPFAM" id="SSF143011">
    <property type="entry name" value="RelE-like"/>
    <property type="match status" value="1"/>
</dbReference>